<name>A0A4U5UW32_COLLU</name>
<sequence>MDFSFSTQMERHLMMAAGIPLRARRTTNETQPSAIDRIGEERRSAVGLCVSASSGVWENPVCTAVEYCAQQSRSVLRRGSTWRLCAPRHRNQHVVKTDDSTSAALKTEREDCIRETERQRRRWKENGGDVRDGLQSYSRKIKYGVVKPPRDRLPDKEERKSQLMKSPPLSSSTLHKSTVFLLEKAPNQGSVQLTSNQKALTAGEVDNWCRSVVVYTWVKTVAGEERLGVFMRQNQESERKRDADVCMGAWLALLSASPLRLPFLIDELYQGCFLPESSACRHYSVLRNASLQKNFSFILQEAEGSWNPSGLPSDALNRLCSKTDRVIVATSAVSSTAGYPEKSLLAVRGSQQHLVCLDWKPDHGQVFEKVDAVNVLVLVANQVLRGEGDVVKRTGEKREGLSARIMADGPRCKRRKQANPKRSSERSEVSGAALELRHPPESTCEEDCGDFSVHSAQKSSTCEDFLLSEDPQMSFKALRSFIDFNQTVVRRSLGKFADFHTRLKQKLEVDSDENVRHVEPHKEEQSRFRISAVTEHAAVLIHFGGFLLIKAVLASALFRCSESAAAAEASAVQSTRGADKRHCGLSHHFVSVFVSSPPLTRDFVSLYLHRGKPVGPHTHTLVFLCMRPARQNIKVSTFASALVVKLSTINSYACVIVCLVYSEGALSAFLSDNDPHQDQLASLIRSSVDKGKETGSALKYEPKYSSCFLFVESRGIENEC</sequence>
<evidence type="ECO:0000313" key="2">
    <source>
        <dbReference type="EMBL" id="TKS79433.1"/>
    </source>
</evidence>
<reference evidence="2 3" key="1">
    <citation type="submission" date="2019-01" db="EMBL/GenBank/DDBJ databases">
        <title>Genome Assembly of Collichthys lucidus.</title>
        <authorList>
            <person name="Cai M."/>
            <person name="Xiao S."/>
        </authorList>
    </citation>
    <scope>NUCLEOTIDE SEQUENCE [LARGE SCALE GENOMIC DNA]</scope>
    <source>
        <strain evidence="2">JT15FE1705JMU</strain>
        <tissue evidence="2">Muscle</tissue>
    </source>
</reference>
<feature type="region of interest" description="Disordered" evidence="1">
    <location>
        <begin position="409"/>
        <end position="441"/>
    </location>
</feature>
<dbReference type="AlphaFoldDB" id="A0A4U5UW32"/>
<proteinExistence type="predicted"/>
<gene>
    <name evidence="2" type="ORF">D9C73_014337</name>
</gene>
<dbReference type="EMBL" id="CM014089">
    <property type="protein sequence ID" value="TKS79433.1"/>
    <property type="molecule type" value="Genomic_DNA"/>
</dbReference>
<feature type="region of interest" description="Disordered" evidence="1">
    <location>
        <begin position="145"/>
        <end position="171"/>
    </location>
</feature>
<evidence type="ECO:0000313" key="3">
    <source>
        <dbReference type="Proteomes" id="UP000298787"/>
    </source>
</evidence>
<feature type="compositionally biased region" description="Basic and acidic residues" evidence="1">
    <location>
        <begin position="148"/>
        <end position="161"/>
    </location>
</feature>
<dbReference type="Proteomes" id="UP000298787">
    <property type="component" value="Chromosome 12"/>
</dbReference>
<keyword evidence="3" id="KW-1185">Reference proteome</keyword>
<organism evidence="2 3">
    <name type="scientific">Collichthys lucidus</name>
    <name type="common">Big head croaker</name>
    <name type="synonym">Sciaena lucida</name>
    <dbReference type="NCBI Taxonomy" id="240159"/>
    <lineage>
        <taxon>Eukaryota</taxon>
        <taxon>Metazoa</taxon>
        <taxon>Chordata</taxon>
        <taxon>Craniata</taxon>
        <taxon>Vertebrata</taxon>
        <taxon>Euteleostomi</taxon>
        <taxon>Actinopterygii</taxon>
        <taxon>Neopterygii</taxon>
        <taxon>Teleostei</taxon>
        <taxon>Neoteleostei</taxon>
        <taxon>Acanthomorphata</taxon>
        <taxon>Eupercaria</taxon>
        <taxon>Sciaenidae</taxon>
        <taxon>Collichthys</taxon>
    </lineage>
</organism>
<accession>A0A4U5UW32</accession>
<evidence type="ECO:0000256" key="1">
    <source>
        <dbReference type="SAM" id="MobiDB-lite"/>
    </source>
</evidence>
<protein>
    <submittedName>
        <fullName evidence="2">Uncharacterized protein</fullName>
    </submittedName>
</protein>